<organism evidence="3 4">
    <name type="scientific">Cohaesibacter marisflavi</name>
    <dbReference type="NCBI Taxonomy" id="655353"/>
    <lineage>
        <taxon>Bacteria</taxon>
        <taxon>Pseudomonadati</taxon>
        <taxon>Pseudomonadota</taxon>
        <taxon>Alphaproteobacteria</taxon>
        <taxon>Hyphomicrobiales</taxon>
        <taxon>Cohaesibacteraceae</taxon>
    </lineage>
</organism>
<keyword evidence="2" id="KW-0472">Membrane</keyword>
<reference evidence="3 4" key="1">
    <citation type="submission" date="2016-10" db="EMBL/GenBank/DDBJ databases">
        <authorList>
            <person name="de Groot N.N."/>
        </authorList>
    </citation>
    <scope>NUCLEOTIDE SEQUENCE [LARGE SCALE GENOMIC DNA]</scope>
    <source>
        <strain evidence="3 4">CGMCC 1.9157</strain>
    </source>
</reference>
<dbReference type="STRING" id="655353.SAMN04488056_1309"/>
<evidence type="ECO:0000256" key="2">
    <source>
        <dbReference type="SAM" id="Phobius"/>
    </source>
</evidence>
<dbReference type="RefSeq" id="WP_090075752.1">
    <property type="nucleotide sequence ID" value="NZ_FOVR01000030.1"/>
</dbReference>
<evidence type="ECO:0000313" key="4">
    <source>
        <dbReference type="Proteomes" id="UP000199236"/>
    </source>
</evidence>
<dbReference type="Proteomes" id="UP000199236">
    <property type="component" value="Unassembled WGS sequence"/>
</dbReference>
<sequence>MIQLIAWLAGSKVGRWISAALLIIASLSLFAARFYAKGKEAEKAKQTQEALNRLRRRMKSDETIARMSAAERRRRLSDGWSR</sequence>
<dbReference type="OrthoDB" id="8451086at2"/>
<proteinExistence type="predicted"/>
<name>A0A1I5NFB6_9HYPH</name>
<feature type="transmembrane region" description="Helical" evidence="2">
    <location>
        <begin position="16"/>
        <end position="36"/>
    </location>
</feature>
<keyword evidence="2" id="KW-1133">Transmembrane helix</keyword>
<accession>A0A1I5NFB6</accession>
<protein>
    <submittedName>
        <fullName evidence="3">Uncharacterized protein</fullName>
    </submittedName>
</protein>
<gene>
    <name evidence="3" type="ORF">SAMN04488056_1309</name>
</gene>
<dbReference type="AlphaFoldDB" id="A0A1I5NFB6"/>
<keyword evidence="1" id="KW-0175">Coiled coil</keyword>
<evidence type="ECO:0000256" key="1">
    <source>
        <dbReference type="SAM" id="Coils"/>
    </source>
</evidence>
<feature type="coiled-coil region" evidence="1">
    <location>
        <begin position="37"/>
        <end position="64"/>
    </location>
</feature>
<dbReference type="EMBL" id="FOVR01000030">
    <property type="protein sequence ID" value="SFP20535.1"/>
    <property type="molecule type" value="Genomic_DNA"/>
</dbReference>
<evidence type="ECO:0000313" key="3">
    <source>
        <dbReference type="EMBL" id="SFP20535.1"/>
    </source>
</evidence>
<keyword evidence="2" id="KW-0812">Transmembrane</keyword>
<keyword evidence="4" id="KW-1185">Reference proteome</keyword>